<sequence length="80" mass="9001">MHVQSSREMGQSSRVGLVNMLKMGRLRSLGRGATPRNLFHQLGRKTAREGRRWGGARRDAAHLLCEHETVRAARWSSYGG</sequence>
<evidence type="ECO:0000313" key="2">
    <source>
        <dbReference type="Proteomes" id="UP000803844"/>
    </source>
</evidence>
<dbReference type="EMBL" id="MU032344">
    <property type="protein sequence ID" value="KAF3771139.1"/>
    <property type="molecule type" value="Genomic_DNA"/>
</dbReference>
<dbReference type="RefSeq" id="XP_040782100.1">
    <property type="nucleotide sequence ID" value="XM_040922979.1"/>
</dbReference>
<gene>
    <name evidence="1" type="ORF">M406DRAFT_354706</name>
</gene>
<keyword evidence="2" id="KW-1185">Reference proteome</keyword>
<protein>
    <submittedName>
        <fullName evidence="1">Uncharacterized protein</fullName>
    </submittedName>
</protein>
<dbReference type="AlphaFoldDB" id="A0A9P5CTY9"/>
<dbReference type="Proteomes" id="UP000803844">
    <property type="component" value="Unassembled WGS sequence"/>
</dbReference>
<organism evidence="1 2">
    <name type="scientific">Cryphonectria parasitica (strain ATCC 38755 / EP155)</name>
    <dbReference type="NCBI Taxonomy" id="660469"/>
    <lineage>
        <taxon>Eukaryota</taxon>
        <taxon>Fungi</taxon>
        <taxon>Dikarya</taxon>
        <taxon>Ascomycota</taxon>
        <taxon>Pezizomycotina</taxon>
        <taxon>Sordariomycetes</taxon>
        <taxon>Sordariomycetidae</taxon>
        <taxon>Diaporthales</taxon>
        <taxon>Cryphonectriaceae</taxon>
        <taxon>Cryphonectria-Endothia species complex</taxon>
        <taxon>Cryphonectria</taxon>
    </lineage>
</organism>
<name>A0A9P5CTY9_CRYP1</name>
<comment type="caution">
    <text evidence="1">The sequence shown here is derived from an EMBL/GenBank/DDBJ whole genome shotgun (WGS) entry which is preliminary data.</text>
</comment>
<dbReference type="GeneID" id="63840108"/>
<proteinExistence type="predicted"/>
<accession>A0A9P5CTY9</accession>
<reference evidence="1" key="1">
    <citation type="journal article" date="2020" name="Phytopathology">
        <title>Genome sequence of the chestnut blight fungus Cryphonectria parasitica EP155: A fundamental resource for an archetypical invasive plant pathogen.</title>
        <authorList>
            <person name="Crouch J.A."/>
            <person name="Dawe A."/>
            <person name="Aerts A."/>
            <person name="Barry K."/>
            <person name="Churchill A.C.L."/>
            <person name="Grimwood J."/>
            <person name="Hillman B."/>
            <person name="Milgroom M.G."/>
            <person name="Pangilinan J."/>
            <person name="Smith M."/>
            <person name="Salamov A."/>
            <person name="Schmutz J."/>
            <person name="Yadav J."/>
            <person name="Grigoriev I.V."/>
            <person name="Nuss D."/>
        </authorList>
    </citation>
    <scope>NUCLEOTIDE SEQUENCE</scope>
    <source>
        <strain evidence="1">EP155</strain>
    </source>
</reference>
<evidence type="ECO:0000313" key="1">
    <source>
        <dbReference type="EMBL" id="KAF3771139.1"/>
    </source>
</evidence>